<evidence type="ECO:0000259" key="29">
    <source>
        <dbReference type="Pfam" id="PF04567"/>
    </source>
</evidence>
<dbReference type="GO" id="GO:0032549">
    <property type="term" value="F:ribonucleoside binding"/>
    <property type="evidence" value="ECO:0007669"/>
    <property type="project" value="InterPro"/>
</dbReference>
<dbReference type="Proteomes" id="UP000821837">
    <property type="component" value="Chromosome 11"/>
</dbReference>
<evidence type="ECO:0000256" key="3">
    <source>
        <dbReference type="ARBA" id="ARBA00004514"/>
    </source>
</evidence>
<dbReference type="Pfam" id="PF04565">
    <property type="entry name" value="RNA_pol_Rpb2_3"/>
    <property type="match status" value="1"/>
</dbReference>
<dbReference type="NCBIfam" id="NF007175">
    <property type="entry name" value="PRK09606.1"/>
    <property type="match status" value="1"/>
</dbReference>
<comment type="similarity">
    <text evidence="4 22">Belongs to the RNA polymerase beta chain family.</text>
</comment>
<dbReference type="InterPro" id="IPR007120">
    <property type="entry name" value="DNA-dir_RNAP_su2_dom"/>
</dbReference>
<gene>
    <name evidence="30" type="ORF">HPB52_012137</name>
</gene>
<comment type="subcellular location">
    <subcellularLocation>
        <location evidence="3">Cytoplasm</location>
        <location evidence="3">Cytosol</location>
    </subcellularLocation>
    <subcellularLocation>
        <location evidence="2">Nucleus</location>
    </subcellularLocation>
</comment>
<dbReference type="FunFam" id="3.90.1100.10:FF:000004">
    <property type="entry name" value="DNA-directed RNA polymerase subunit beta"/>
    <property type="match status" value="1"/>
</dbReference>
<dbReference type="GO" id="GO:0045087">
    <property type="term" value="P:innate immune response"/>
    <property type="evidence" value="ECO:0007669"/>
    <property type="project" value="UniProtKB-KW"/>
</dbReference>
<keyword evidence="10" id="KW-0548">Nucleotidyltransferase</keyword>
<evidence type="ECO:0000256" key="16">
    <source>
        <dbReference type="ARBA" id="ARBA00023163"/>
    </source>
</evidence>
<dbReference type="FunFam" id="2.40.270.10:FF:000011">
    <property type="entry name" value="DNA-directed RNA polymerase subunit beta"/>
    <property type="match status" value="1"/>
</dbReference>
<dbReference type="InterPro" id="IPR007644">
    <property type="entry name" value="RNA_pol_bsu_protrusion"/>
</dbReference>
<feature type="domain" description="DNA-directed RNA polymerase subunit 2 hybrid-binding" evidence="23">
    <location>
        <begin position="863"/>
        <end position="992"/>
    </location>
</feature>
<evidence type="ECO:0000256" key="5">
    <source>
        <dbReference type="ARBA" id="ARBA00012418"/>
    </source>
</evidence>
<keyword evidence="7" id="KW-0963">Cytoplasm</keyword>
<evidence type="ECO:0000256" key="1">
    <source>
        <dbReference type="ARBA" id="ARBA00001946"/>
    </source>
</evidence>
<evidence type="ECO:0000256" key="10">
    <source>
        <dbReference type="ARBA" id="ARBA00022695"/>
    </source>
</evidence>
<evidence type="ECO:0000256" key="11">
    <source>
        <dbReference type="ARBA" id="ARBA00022723"/>
    </source>
</evidence>
<dbReference type="InterPro" id="IPR007647">
    <property type="entry name" value="RNA_pol_Rpb2_5"/>
</dbReference>
<dbReference type="GO" id="GO:0005829">
    <property type="term" value="C:cytosol"/>
    <property type="evidence" value="ECO:0007669"/>
    <property type="project" value="UniProtKB-SubCell"/>
</dbReference>
<dbReference type="InterPro" id="IPR015712">
    <property type="entry name" value="DNA-dir_RNA_pol_su2"/>
</dbReference>
<evidence type="ECO:0000259" key="24">
    <source>
        <dbReference type="Pfam" id="PF04560"/>
    </source>
</evidence>
<evidence type="ECO:0000256" key="4">
    <source>
        <dbReference type="ARBA" id="ARBA00006835"/>
    </source>
</evidence>
<keyword evidence="13" id="KW-0460">Magnesium</keyword>
<feature type="domain" description="RNA polymerase Rpb2" evidence="24">
    <location>
        <begin position="994"/>
        <end position="1079"/>
    </location>
</feature>
<keyword evidence="15" id="KW-0051">Antiviral defense</keyword>
<evidence type="ECO:0000259" key="25">
    <source>
        <dbReference type="Pfam" id="PF04561"/>
    </source>
</evidence>
<keyword evidence="14" id="KW-0391">Immunity</keyword>
<dbReference type="Gene3D" id="3.90.1800.10">
    <property type="entry name" value="RNA polymerase alpha subunit dimerisation domain"/>
    <property type="match status" value="1"/>
</dbReference>
<feature type="domain" description="RNA polymerase Rpb2" evidence="27">
    <location>
        <begin position="449"/>
        <end position="513"/>
    </location>
</feature>
<evidence type="ECO:0000256" key="17">
    <source>
        <dbReference type="ARBA" id="ARBA00023242"/>
    </source>
</evidence>
<dbReference type="GO" id="GO:0046872">
    <property type="term" value="F:metal ion binding"/>
    <property type="evidence" value="ECO:0007669"/>
    <property type="project" value="UniProtKB-KW"/>
</dbReference>
<sequence>MAWLFGSGGQDLSSDQLTDPINALSEKWKLLPAFLKMNGLVRHHIDSFNHFINVELKNIMRANDRVTSDADPNFYLKYLDIRVGEPNIEEDFTVGRRTTPHECRLRDMTYSAPIVVDIEYTRGQERVQRSDFPIGRMPIMLRSAKCVLADKTHFQMSQLNECPYDPGGYFVVNGVERVILMQEQLSKNRMFVEEDRKTGVMCQVTSSTHERKSRTVIGAKQGRYVLKHNCFTEDIPVAIIFKAMGLVCDQSIVQMIGTSEDVQAAIALSLEESHRVKVFTQTQALQYLGNRLKHRRMQFAGEGEAGGGGSQRKSSVDEARDILANTVLAHVPVEDFNFRIKCFYLAIMVRRVIDAQSNRELIDDRDYYGNKRLELAGSLLALLFEDLFKRFNGELKLVAEKCIPKVRATQFDVVKYIRQNLITQGLSMAIATGNWTVKRFKMERIGVTQVLTRLSYISALGMMTRVNSQFEKTRKVSGPRSLQPSQFGMLCPSDTPEGEACGLVKNLALMTHITTDVDEAFIVRLLRNLGVEDLRLLNGEELSDSSVYLVFLNGNIQGVTQDPARLLKTLRLLRRSGHLSEFVSVHTSHLQRCVYISADGGRMCRPYIIVEKGRPKLTNAHIEDLTRGFLFFNDLIHRGIVEFLDVNEENDSYIALREQDITLQTTHLEIEAFSLLGVCAGIIPYPHHNQSPRNTYQCAMGKQAMGTIGLNQRNRFDSVMYLLVYPHRPMVKTKTIELINFEELPAGQNATVAVMSYSGYDIEDAIVMNRSSIDRGFGRCQVYRTQKCVIKKYTNQTSDKIMGPLVDSFNMMPVWKHQVLDDDGIARPGSRVENRQVLINKWVPAASATAPETAPPAQAEHKEQEDLPFNDQGICPDLIMNPHGFPSRMTVGKLIELLAGKAGVLHGKFHYGTAFGGSKVQDVGEELIQRGFNYLGKDCLTSGITGEPLSAYIYMGPIYYQKLKHMVMDKVHARARGPRAVLTRQPTEGRSRDGGLRLGEMERDCLIGHGASMLLLERLMLSSDACEVDVCQKCGLLGYSNWCHYCRSSSTISTLRVPYACKLLFQELLSMNIFPRLELKSRCTSSLTSSPNPLTVRHNTLKPRCWSDSCLRNGSAYSSSLQRGTLATGAPRNYCAECDSFLGNTTSLPTQRCFVALRCSPFAAVAVRKLLRKRHRDPSCKVTTSSLTRCSLSGYEIPRSLASLQGLTIAQ</sequence>
<dbReference type="InterPro" id="IPR007645">
    <property type="entry name" value="RNA_pol_Rpb2_3"/>
</dbReference>
<evidence type="ECO:0000256" key="15">
    <source>
        <dbReference type="ARBA" id="ARBA00023118"/>
    </source>
</evidence>
<evidence type="ECO:0000256" key="12">
    <source>
        <dbReference type="ARBA" id="ARBA00022833"/>
    </source>
</evidence>
<dbReference type="FunFam" id="3.90.1100.10:FF:000006">
    <property type="entry name" value="DNA-directed RNA polymerase subunit beta"/>
    <property type="match status" value="1"/>
</dbReference>
<evidence type="ECO:0000256" key="14">
    <source>
        <dbReference type="ARBA" id="ARBA00022859"/>
    </source>
</evidence>
<dbReference type="GO" id="GO:0003899">
    <property type="term" value="F:DNA-directed RNA polymerase activity"/>
    <property type="evidence" value="ECO:0007669"/>
    <property type="project" value="UniProtKB-EC"/>
</dbReference>
<dbReference type="FunFam" id="2.40.270.10:FF:000006">
    <property type="entry name" value="DNA-directed RNA polymerase subunit beta"/>
    <property type="match status" value="1"/>
</dbReference>
<evidence type="ECO:0000256" key="22">
    <source>
        <dbReference type="RuleBase" id="RU000434"/>
    </source>
</evidence>
<evidence type="ECO:0000259" key="27">
    <source>
        <dbReference type="Pfam" id="PF04565"/>
    </source>
</evidence>
<evidence type="ECO:0000256" key="7">
    <source>
        <dbReference type="ARBA" id="ARBA00022490"/>
    </source>
</evidence>
<keyword evidence="8" id="KW-0399">Innate immunity</keyword>
<dbReference type="Gene3D" id="2.40.50.150">
    <property type="match status" value="1"/>
</dbReference>
<feature type="domain" description="DNA-directed RNA polymerase subunit 2 hybrid-binding" evidence="23">
    <location>
        <begin position="679"/>
        <end position="847"/>
    </location>
</feature>
<proteinExistence type="inferred from homology"/>
<dbReference type="EMBL" id="JABSTV010001247">
    <property type="protein sequence ID" value="KAH7972449.1"/>
    <property type="molecule type" value="Genomic_DNA"/>
</dbReference>
<comment type="subunit">
    <text evidence="18">Component of the RNA polymerase III (Pol III) complex consisting of 17 subunits: a ten-subunit catalytic core composed of POLR3A/RPC1, POLR3B/RPC2, POLR1C/RPAC1, POLR1D/RPAC2, POLR3K/RPC10, POLR2E/RPABC1, POLR2F/RPABC2, POLR2H/RPABC3, POLR2K/RPABC4 and POLR2L/RPABC5; a mobile stalk composed of two subunits POLR3H/RPC8 and CRCP/RPC9, protruding from the core and functioning primarily in transcription initiation; and additional subunits homologous to general transcription factors of the RNA polymerase II machinery, POLR3C/RPC3-POLR3F/RPC6-POLR3G/RPC7 heterotrimer required for transcription initiation and POLR3D/RPC4-POLR3E/RPC5 heterodimer involved in both transcription initiation and termination.</text>
</comment>
<evidence type="ECO:0000256" key="2">
    <source>
        <dbReference type="ARBA" id="ARBA00004123"/>
    </source>
</evidence>
<comment type="caution">
    <text evidence="30">The sequence shown here is derived from an EMBL/GenBank/DDBJ whole genome shotgun (WGS) entry which is preliminary data.</text>
</comment>
<dbReference type="Gene3D" id="2.40.270.10">
    <property type="entry name" value="DNA-directed RNA polymerase, subunit 2, domain 6"/>
    <property type="match status" value="2"/>
</dbReference>
<evidence type="ECO:0000256" key="9">
    <source>
        <dbReference type="ARBA" id="ARBA00022679"/>
    </source>
</evidence>
<evidence type="ECO:0000259" key="28">
    <source>
        <dbReference type="Pfam" id="PF04566"/>
    </source>
</evidence>
<protein>
    <recommendedName>
        <fullName evidence="19">DNA-directed RNA polymerase III subunit RPC2</fullName>
        <ecNumber evidence="5">2.7.7.6</ecNumber>
    </recommendedName>
    <alternativeName>
        <fullName evidence="21">C128</fullName>
    </alternativeName>
    <alternativeName>
        <fullName evidence="20">DNA-directed RNA polymerase III 127.6 kDa polypeptide</fullName>
    </alternativeName>
</protein>
<dbReference type="GO" id="GO:0000428">
    <property type="term" value="C:DNA-directed RNA polymerase complex"/>
    <property type="evidence" value="ECO:0007669"/>
    <property type="project" value="UniProtKB-KW"/>
</dbReference>
<evidence type="ECO:0000256" key="8">
    <source>
        <dbReference type="ARBA" id="ARBA00022588"/>
    </source>
</evidence>
<dbReference type="VEuPathDB" id="VectorBase:RSAN_038915"/>
<dbReference type="InterPro" id="IPR007641">
    <property type="entry name" value="RNA_pol_Rpb2_7"/>
</dbReference>
<evidence type="ECO:0000256" key="18">
    <source>
        <dbReference type="ARBA" id="ARBA00064375"/>
    </source>
</evidence>
<dbReference type="Pfam" id="PF00562">
    <property type="entry name" value="RNA_pol_Rpb2_6"/>
    <property type="match status" value="2"/>
</dbReference>
<keyword evidence="6" id="KW-0240">DNA-directed RNA polymerase</keyword>
<feature type="domain" description="RNA polymerase beta subunit protrusion" evidence="26">
    <location>
        <begin position="39"/>
        <end position="423"/>
    </location>
</feature>
<dbReference type="InterPro" id="IPR007646">
    <property type="entry name" value="RNA_pol_Rpb2_4"/>
</dbReference>
<dbReference type="GO" id="GO:0051607">
    <property type="term" value="P:defense response to virus"/>
    <property type="evidence" value="ECO:0007669"/>
    <property type="project" value="UniProtKB-KW"/>
</dbReference>
<evidence type="ECO:0000259" key="26">
    <source>
        <dbReference type="Pfam" id="PF04563"/>
    </source>
</evidence>
<organism evidence="30 31">
    <name type="scientific">Rhipicephalus sanguineus</name>
    <name type="common">Brown dog tick</name>
    <name type="synonym">Ixodes sanguineus</name>
    <dbReference type="NCBI Taxonomy" id="34632"/>
    <lineage>
        <taxon>Eukaryota</taxon>
        <taxon>Metazoa</taxon>
        <taxon>Ecdysozoa</taxon>
        <taxon>Arthropoda</taxon>
        <taxon>Chelicerata</taxon>
        <taxon>Arachnida</taxon>
        <taxon>Acari</taxon>
        <taxon>Parasitiformes</taxon>
        <taxon>Ixodida</taxon>
        <taxon>Ixodoidea</taxon>
        <taxon>Ixodidae</taxon>
        <taxon>Rhipicephalinae</taxon>
        <taxon>Rhipicephalus</taxon>
        <taxon>Rhipicephalus</taxon>
    </lineage>
</organism>
<dbReference type="Pfam" id="PF04560">
    <property type="entry name" value="RNA_pol_Rpb2_7"/>
    <property type="match status" value="1"/>
</dbReference>
<evidence type="ECO:0000256" key="6">
    <source>
        <dbReference type="ARBA" id="ARBA00022478"/>
    </source>
</evidence>
<evidence type="ECO:0000259" key="23">
    <source>
        <dbReference type="Pfam" id="PF00562"/>
    </source>
</evidence>
<keyword evidence="11" id="KW-0479">Metal-binding</keyword>
<dbReference type="InterPro" id="IPR037033">
    <property type="entry name" value="DNA-dir_RNAP_su2_hyb_sf"/>
</dbReference>
<accession>A0A9D4T5X5</accession>
<reference evidence="30" key="1">
    <citation type="journal article" date="2020" name="Cell">
        <title>Large-Scale Comparative Analyses of Tick Genomes Elucidate Their Genetic Diversity and Vector Capacities.</title>
        <authorList>
            <consortium name="Tick Genome and Microbiome Consortium (TIGMIC)"/>
            <person name="Jia N."/>
            <person name="Wang J."/>
            <person name="Shi W."/>
            <person name="Du L."/>
            <person name="Sun Y."/>
            <person name="Zhan W."/>
            <person name="Jiang J.F."/>
            <person name="Wang Q."/>
            <person name="Zhang B."/>
            <person name="Ji P."/>
            <person name="Bell-Sakyi L."/>
            <person name="Cui X.M."/>
            <person name="Yuan T.T."/>
            <person name="Jiang B.G."/>
            <person name="Yang W.F."/>
            <person name="Lam T.T."/>
            <person name="Chang Q.C."/>
            <person name="Ding S.J."/>
            <person name="Wang X.J."/>
            <person name="Zhu J.G."/>
            <person name="Ruan X.D."/>
            <person name="Zhao L."/>
            <person name="Wei J.T."/>
            <person name="Ye R.Z."/>
            <person name="Que T.C."/>
            <person name="Du C.H."/>
            <person name="Zhou Y.H."/>
            <person name="Cheng J.X."/>
            <person name="Dai P.F."/>
            <person name="Guo W.B."/>
            <person name="Han X.H."/>
            <person name="Huang E.J."/>
            <person name="Li L.F."/>
            <person name="Wei W."/>
            <person name="Gao Y.C."/>
            <person name="Liu J.Z."/>
            <person name="Shao H.Z."/>
            <person name="Wang X."/>
            <person name="Wang C.C."/>
            <person name="Yang T.C."/>
            <person name="Huo Q.B."/>
            <person name="Li W."/>
            <person name="Chen H.Y."/>
            <person name="Chen S.E."/>
            <person name="Zhou L.G."/>
            <person name="Ni X.B."/>
            <person name="Tian J.H."/>
            <person name="Sheng Y."/>
            <person name="Liu T."/>
            <person name="Pan Y.S."/>
            <person name="Xia L.Y."/>
            <person name="Li J."/>
            <person name="Zhao F."/>
            <person name="Cao W.C."/>
        </authorList>
    </citation>
    <scope>NUCLEOTIDE SEQUENCE</scope>
    <source>
        <strain evidence="30">Rsan-2018</strain>
    </source>
</reference>
<evidence type="ECO:0000313" key="30">
    <source>
        <dbReference type="EMBL" id="KAH7972449.1"/>
    </source>
</evidence>
<dbReference type="Gene3D" id="3.90.1100.10">
    <property type="match status" value="2"/>
</dbReference>
<dbReference type="GO" id="GO:0005634">
    <property type="term" value="C:nucleus"/>
    <property type="evidence" value="ECO:0007669"/>
    <property type="project" value="UniProtKB-SubCell"/>
</dbReference>
<dbReference type="Pfam" id="PF04563">
    <property type="entry name" value="RNA_pol_Rpb2_1"/>
    <property type="match status" value="1"/>
</dbReference>
<dbReference type="AlphaFoldDB" id="A0A9D4T5X5"/>
<evidence type="ECO:0000256" key="13">
    <source>
        <dbReference type="ARBA" id="ARBA00022842"/>
    </source>
</evidence>
<comment type="cofactor">
    <cofactor evidence="1">
        <name>Mg(2+)</name>
        <dbReference type="ChEBI" id="CHEBI:18420"/>
    </cofactor>
</comment>
<keyword evidence="31" id="KW-1185">Reference proteome</keyword>
<keyword evidence="16" id="KW-0804">Transcription</keyword>
<dbReference type="SUPFAM" id="SSF64484">
    <property type="entry name" value="beta and beta-prime subunits of DNA dependent RNA-polymerase"/>
    <property type="match status" value="1"/>
</dbReference>
<dbReference type="EC" id="2.7.7.6" evidence="5"/>
<dbReference type="InterPro" id="IPR007642">
    <property type="entry name" value="RNA_pol_Rpb2_2"/>
</dbReference>
<evidence type="ECO:0000313" key="31">
    <source>
        <dbReference type="Proteomes" id="UP000821837"/>
    </source>
</evidence>
<dbReference type="Pfam" id="PF04566">
    <property type="entry name" value="RNA_pol_Rpb2_4"/>
    <property type="match status" value="1"/>
</dbReference>
<feature type="domain" description="RNA polymerase Rpb2" evidence="25">
    <location>
        <begin position="187"/>
        <end position="374"/>
    </location>
</feature>
<dbReference type="FunFam" id="3.90.1800.10:FF:000003">
    <property type="entry name" value="DNA-directed RNA polymerase subunit beta"/>
    <property type="match status" value="1"/>
</dbReference>
<reference evidence="30" key="2">
    <citation type="submission" date="2021-09" db="EMBL/GenBank/DDBJ databases">
        <authorList>
            <person name="Jia N."/>
            <person name="Wang J."/>
            <person name="Shi W."/>
            <person name="Du L."/>
            <person name="Sun Y."/>
            <person name="Zhan W."/>
            <person name="Jiang J."/>
            <person name="Wang Q."/>
            <person name="Zhang B."/>
            <person name="Ji P."/>
            <person name="Sakyi L.B."/>
            <person name="Cui X."/>
            <person name="Yuan T."/>
            <person name="Jiang B."/>
            <person name="Yang W."/>
            <person name="Lam T.T.-Y."/>
            <person name="Chang Q."/>
            <person name="Ding S."/>
            <person name="Wang X."/>
            <person name="Zhu J."/>
            <person name="Ruan X."/>
            <person name="Zhao L."/>
            <person name="Wei J."/>
            <person name="Que T."/>
            <person name="Du C."/>
            <person name="Cheng J."/>
            <person name="Dai P."/>
            <person name="Han X."/>
            <person name="Huang E."/>
            <person name="Gao Y."/>
            <person name="Liu J."/>
            <person name="Shao H."/>
            <person name="Ye R."/>
            <person name="Li L."/>
            <person name="Wei W."/>
            <person name="Wang X."/>
            <person name="Wang C."/>
            <person name="Huo Q."/>
            <person name="Li W."/>
            <person name="Guo W."/>
            <person name="Chen H."/>
            <person name="Chen S."/>
            <person name="Zhou L."/>
            <person name="Zhou L."/>
            <person name="Ni X."/>
            <person name="Tian J."/>
            <person name="Zhou Y."/>
            <person name="Sheng Y."/>
            <person name="Liu T."/>
            <person name="Pan Y."/>
            <person name="Xia L."/>
            <person name="Li J."/>
            <person name="Zhao F."/>
            <person name="Cao W."/>
        </authorList>
    </citation>
    <scope>NUCLEOTIDE SEQUENCE</scope>
    <source>
        <strain evidence="30">Rsan-2018</strain>
        <tissue evidence="30">Larvae</tissue>
    </source>
</reference>
<dbReference type="GO" id="GO:0003677">
    <property type="term" value="F:DNA binding"/>
    <property type="evidence" value="ECO:0007669"/>
    <property type="project" value="InterPro"/>
</dbReference>
<dbReference type="GO" id="GO:0006383">
    <property type="term" value="P:transcription by RNA polymerase III"/>
    <property type="evidence" value="ECO:0007669"/>
    <property type="project" value="UniProtKB-ARBA"/>
</dbReference>
<evidence type="ECO:0000256" key="21">
    <source>
        <dbReference type="ARBA" id="ARBA00080796"/>
    </source>
</evidence>
<dbReference type="CDD" id="cd00653">
    <property type="entry name" value="RNA_pol_B_RPB2"/>
    <property type="match status" value="1"/>
</dbReference>
<dbReference type="Pfam" id="PF04561">
    <property type="entry name" value="RNA_pol_Rpb2_2"/>
    <property type="match status" value="1"/>
</dbReference>
<keyword evidence="17" id="KW-0539">Nucleus</keyword>
<evidence type="ECO:0000256" key="19">
    <source>
        <dbReference type="ARBA" id="ARBA00072528"/>
    </source>
</evidence>
<dbReference type="Pfam" id="PF04567">
    <property type="entry name" value="RNA_pol_Rpb2_5"/>
    <property type="match status" value="1"/>
</dbReference>
<keyword evidence="12" id="KW-0862">Zinc</keyword>
<name>A0A9D4T5X5_RHISA</name>
<evidence type="ECO:0000256" key="20">
    <source>
        <dbReference type="ARBA" id="ARBA00080659"/>
    </source>
</evidence>
<dbReference type="InterPro" id="IPR014724">
    <property type="entry name" value="RNA_pol_RPB2_OB-fold"/>
</dbReference>
<feature type="domain" description="RNA polymerase Rpb2" evidence="28">
    <location>
        <begin position="550"/>
        <end position="611"/>
    </location>
</feature>
<keyword evidence="9" id="KW-0808">Transferase</keyword>
<feature type="domain" description="RNA polymerase Rpb2" evidence="29">
    <location>
        <begin position="632"/>
        <end position="664"/>
    </location>
</feature>
<dbReference type="PANTHER" id="PTHR20856">
    <property type="entry name" value="DNA-DIRECTED RNA POLYMERASE I SUBUNIT 2"/>
    <property type="match status" value="1"/>
</dbReference>